<accession>A0A5B7G2J2</accession>
<keyword evidence="3" id="KW-1185">Reference proteome</keyword>
<feature type="region of interest" description="Disordered" evidence="1">
    <location>
        <begin position="1"/>
        <end position="24"/>
    </location>
</feature>
<protein>
    <submittedName>
        <fullName evidence="2">Uncharacterized protein</fullName>
    </submittedName>
</protein>
<dbReference type="AlphaFoldDB" id="A0A5B7G2J2"/>
<dbReference type="Proteomes" id="UP000324222">
    <property type="component" value="Unassembled WGS sequence"/>
</dbReference>
<evidence type="ECO:0000313" key="3">
    <source>
        <dbReference type="Proteomes" id="UP000324222"/>
    </source>
</evidence>
<comment type="caution">
    <text evidence="2">The sequence shown here is derived from an EMBL/GenBank/DDBJ whole genome shotgun (WGS) entry which is preliminary data.</text>
</comment>
<gene>
    <name evidence="2" type="ORF">E2C01_045612</name>
</gene>
<evidence type="ECO:0000313" key="2">
    <source>
        <dbReference type="EMBL" id="MPC51759.1"/>
    </source>
</evidence>
<dbReference type="EMBL" id="VSRR010010391">
    <property type="protein sequence ID" value="MPC51759.1"/>
    <property type="molecule type" value="Genomic_DNA"/>
</dbReference>
<evidence type="ECO:0000256" key="1">
    <source>
        <dbReference type="SAM" id="MobiDB-lite"/>
    </source>
</evidence>
<proteinExistence type="predicted"/>
<reference evidence="2 3" key="1">
    <citation type="submission" date="2019-05" db="EMBL/GenBank/DDBJ databases">
        <title>Another draft genome of Portunus trituberculatus and its Hox gene families provides insights of decapod evolution.</title>
        <authorList>
            <person name="Jeong J.-H."/>
            <person name="Song I."/>
            <person name="Kim S."/>
            <person name="Choi T."/>
            <person name="Kim D."/>
            <person name="Ryu S."/>
            <person name="Kim W."/>
        </authorList>
    </citation>
    <scope>NUCLEOTIDE SEQUENCE [LARGE SCALE GENOMIC DNA]</scope>
    <source>
        <tissue evidence="2">Muscle</tissue>
    </source>
</reference>
<organism evidence="2 3">
    <name type="scientific">Portunus trituberculatus</name>
    <name type="common">Swimming crab</name>
    <name type="synonym">Neptunus trituberculatus</name>
    <dbReference type="NCBI Taxonomy" id="210409"/>
    <lineage>
        <taxon>Eukaryota</taxon>
        <taxon>Metazoa</taxon>
        <taxon>Ecdysozoa</taxon>
        <taxon>Arthropoda</taxon>
        <taxon>Crustacea</taxon>
        <taxon>Multicrustacea</taxon>
        <taxon>Malacostraca</taxon>
        <taxon>Eumalacostraca</taxon>
        <taxon>Eucarida</taxon>
        <taxon>Decapoda</taxon>
        <taxon>Pleocyemata</taxon>
        <taxon>Brachyura</taxon>
        <taxon>Eubrachyura</taxon>
        <taxon>Portunoidea</taxon>
        <taxon>Portunidae</taxon>
        <taxon>Portuninae</taxon>
        <taxon>Portunus</taxon>
    </lineage>
</organism>
<sequence length="24" mass="2512">MSSCVDSGVGVSRTSEQGLKEARK</sequence>
<name>A0A5B7G2J2_PORTR</name>